<dbReference type="PROSITE" id="PS51352">
    <property type="entry name" value="THIOREDOXIN_2"/>
    <property type="match status" value="1"/>
</dbReference>
<dbReference type="Pfam" id="PF02630">
    <property type="entry name" value="SCO1-SenC"/>
    <property type="match status" value="1"/>
</dbReference>
<proteinExistence type="inferred from homology"/>
<reference evidence="7 8" key="1">
    <citation type="submission" date="2020-06" db="EMBL/GenBank/DDBJ databases">
        <title>Schlegella sp. ID0723 isolated from air conditioner.</title>
        <authorList>
            <person name="Kim D.Y."/>
            <person name="Kim D.-U."/>
        </authorList>
    </citation>
    <scope>NUCLEOTIDE SEQUENCE [LARGE SCALE GENOMIC DNA]</scope>
    <source>
        <strain evidence="7 8">ID0723</strain>
    </source>
</reference>
<dbReference type="InterPro" id="IPR013766">
    <property type="entry name" value="Thioredoxin_domain"/>
</dbReference>
<dbReference type="Gene3D" id="3.40.30.10">
    <property type="entry name" value="Glutaredoxin"/>
    <property type="match status" value="1"/>
</dbReference>
<name>A0A7Y6NQF4_9BURK</name>
<comment type="caution">
    <text evidence="7">The sequence shown here is derived from an EMBL/GenBank/DDBJ whole genome shotgun (WGS) entry which is preliminary data.</text>
</comment>
<keyword evidence="3" id="KW-0479">Metal-binding</keyword>
<dbReference type="EMBL" id="JABWMJ010000008">
    <property type="protein sequence ID" value="NUZ07391.1"/>
    <property type="molecule type" value="Genomic_DNA"/>
</dbReference>
<keyword evidence="2 3" id="KW-0186">Copper</keyword>
<feature type="domain" description="Thioredoxin" evidence="6">
    <location>
        <begin position="44"/>
        <end position="204"/>
    </location>
</feature>
<dbReference type="CDD" id="cd02968">
    <property type="entry name" value="SCO"/>
    <property type="match status" value="1"/>
</dbReference>
<dbReference type="Proteomes" id="UP000529637">
    <property type="component" value="Unassembled WGS sequence"/>
</dbReference>
<evidence type="ECO:0000256" key="1">
    <source>
        <dbReference type="ARBA" id="ARBA00010996"/>
    </source>
</evidence>
<dbReference type="InterPro" id="IPR036249">
    <property type="entry name" value="Thioredoxin-like_sf"/>
</dbReference>
<evidence type="ECO:0000313" key="8">
    <source>
        <dbReference type="Proteomes" id="UP000529637"/>
    </source>
</evidence>
<dbReference type="PANTHER" id="PTHR12151">
    <property type="entry name" value="ELECTRON TRANSPORT PROTIN SCO1/SENC FAMILY MEMBER"/>
    <property type="match status" value="1"/>
</dbReference>
<dbReference type="InterPro" id="IPR003782">
    <property type="entry name" value="SCO1/SenC"/>
</dbReference>
<feature type="binding site" evidence="3">
    <location>
        <position position="169"/>
    </location>
    <ligand>
        <name>Cu cation</name>
        <dbReference type="ChEBI" id="CHEBI:23378"/>
    </ligand>
</feature>
<gene>
    <name evidence="7" type="ORF">HQN59_16630</name>
</gene>
<feature type="signal peptide" evidence="5">
    <location>
        <begin position="1"/>
        <end position="28"/>
    </location>
</feature>
<evidence type="ECO:0000256" key="3">
    <source>
        <dbReference type="PIRSR" id="PIRSR603782-1"/>
    </source>
</evidence>
<evidence type="ECO:0000313" key="7">
    <source>
        <dbReference type="EMBL" id="NUZ07391.1"/>
    </source>
</evidence>
<keyword evidence="4" id="KW-1015">Disulfide bond</keyword>
<dbReference type="PANTHER" id="PTHR12151:SF25">
    <property type="entry name" value="LINALOOL DEHYDRATASE_ISOMERASE DOMAIN-CONTAINING PROTEIN"/>
    <property type="match status" value="1"/>
</dbReference>
<feature type="chain" id="PRO_5030581329" evidence="5">
    <location>
        <begin position="29"/>
        <end position="207"/>
    </location>
</feature>
<comment type="similarity">
    <text evidence="1">Belongs to the SCO1/2 family.</text>
</comment>
<sequence>MACALGRHRFTSVSRRGALALAAAFALAACDRQPDDRAFQSIDITGADWGRDFRLLDADGRSVQLVDFRGRCVLLFFGFKQCPDVCPTALDRATDAMRHLGPQAARLQVIVVTVDPERDTPAVLREYPRALHPSFIGLHADLATTAATAQAFKVFYRKVSTGGSYTMDHTVTSYLFDPKGRLRLAVKHEQSAASVAADIARLSKENP</sequence>
<dbReference type="PROSITE" id="PS51257">
    <property type="entry name" value="PROKAR_LIPOPROTEIN"/>
    <property type="match status" value="1"/>
</dbReference>
<accession>A0A7Y6NQF4</accession>
<evidence type="ECO:0000256" key="5">
    <source>
        <dbReference type="SAM" id="SignalP"/>
    </source>
</evidence>
<keyword evidence="8" id="KW-1185">Reference proteome</keyword>
<evidence type="ECO:0000256" key="4">
    <source>
        <dbReference type="PIRSR" id="PIRSR603782-2"/>
    </source>
</evidence>
<feature type="disulfide bond" description="Redox-active" evidence="4">
    <location>
        <begin position="82"/>
        <end position="86"/>
    </location>
</feature>
<keyword evidence="5" id="KW-0732">Signal</keyword>
<dbReference type="RefSeq" id="WP_176070251.1">
    <property type="nucleotide sequence ID" value="NZ_JABWMJ010000008.1"/>
</dbReference>
<dbReference type="SUPFAM" id="SSF52833">
    <property type="entry name" value="Thioredoxin-like"/>
    <property type="match status" value="1"/>
</dbReference>
<protein>
    <submittedName>
        <fullName evidence="7">SCO family protein</fullName>
    </submittedName>
</protein>
<dbReference type="AlphaFoldDB" id="A0A7Y6NQF4"/>
<feature type="binding site" evidence="3">
    <location>
        <position position="82"/>
    </location>
    <ligand>
        <name>Cu cation</name>
        <dbReference type="ChEBI" id="CHEBI:23378"/>
    </ligand>
</feature>
<evidence type="ECO:0000259" key="6">
    <source>
        <dbReference type="PROSITE" id="PS51352"/>
    </source>
</evidence>
<evidence type="ECO:0000256" key="2">
    <source>
        <dbReference type="ARBA" id="ARBA00023008"/>
    </source>
</evidence>
<dbReference type="GO" id="GO:0046872">
    <property type="term" value="F:metal ion binding"/>
    <property type="evidence" value="ECO:0007669"/>
    <property type="project" value="UniProtKB-KW"/>
</dbReference>
<feature type="binding site" evidence="3">
    <location>
        <position position="86"/>
    </location>
    <ligand>
        <name>Cu cation</name>
        <dbReference type="ChEBI" id="CHEBI:23378"/>
    </ligand>
</feature>
<organism evidence="7 8">
    <name type="scientific">Piscinibacter koreensis</name>
    <dbReference type="NCBI Taxonomy" id="2742824"/>
    <lineage>
        <taxon>Bacteria</taxon>
        <taxon>Pseudomonadati</taxon>
        <taxon>Pseudomonadota</taxon>
        <taxon>Betaproteobacteria</taxon>
        <taxon>Burkholderiales</taxon>
        <taxon>Sphaerotilaceae</taxon>
        <taxon>Piscinibacter</taxon>
    </lineage>
</organism>
<dbReference type="FunFam" id="3.40.30.10:FF:000013">
    <property type="entry name" value="Blast:Protein SCO1 homolog, mitochondrial"/>
    <property type="match status" value="1"/>
</dbReference>